<dbReference type="AlphaFoldDB" id="A0ABD5NY35"/>
<accession>A0ABD5NY35</accession>
<feature type="transmembrane region" description="Helical" evidence="1">
    <location>
        <begin position="52"/>
        <end position="72"/>
    </location>
</feature>
<evidence type="ECO:0008006" key="4">
    <source>
        <dbReference type="Google" id="ProtNLM"/>
    </source>
</evidence>
<evidence type="ECO:0000313" key="3">
    <source>
        <dbReference type="Proteomes" id="UP001595821"/>
    </source>
</evidence>
<keyword evidence="1" id="KW-0812">Transmembrane</keyword>
<dbReference type="GeneID" id="71852192"/>
<keyword evidence="1" id="KW-1133">Transmembrane helix</keyword>
<organism evidence="2 3">
    <name type="scientific">Natribaculum luteum</name>
    <dbReference type="NCBI Taxonomy" id="1586232"/>
    <lineage>
        <taxon>Archaea</taxon>
        <taxon>Methanobacteriati</taxon>
        <taxon>Methanobacteriota</taxon>
        <taxon>Stenosarchaea group</taxon>
        <taxon>Halobacteria</taxon>
        <taxon>Halobacteriales</taxon>
        <taxon>Natrialbaceae</taxon>
        <taxon>Natribaculum</taxon>
    </lineage>
</organism>
<dbReference type="RefSeq" id="WP_246971092.1">
    <property type="nucleotide sequence ID" value="NZ_CP095397.1"/>
</dbReference>
<evidence type="ECO:0000313" key="2">
    <source>
        <dbReference type="EMBL" id="MFC4246996.1"/>
    </source>
</evidence>
<comment type="caution">
    <text evidence="2">The sequence shown here is derived from an EMBL/GenBank/DDBJ whole genome shotgun (WGS) entry which is preliminary data.</text>
</comment>
<keyword evidence="1" id="KW-0472">Membrane</keyword>
<dbReference type="Proteomes" id="UP001595821">
    <property type="component" value="Unassembled WGS sequence"/>
</dbReference>
<proteinExistence type="predicted"/>
<dbReference type="EMBL" id="JBHSDJ010000024">
    <property type="protein sequence ID" value="MFC4246996.1"/>
    <property type="molecule type" value="Genomic_DNA"/>
</dbReference>
<gene>
    <name evidence="2" type="ORF">ACFOZ7_08285</name>
</gene>
<protein>
    <recommendedName>
        <fullName evidence="4">Cox cluster protein</fullName>
    </recommendedName>
</protein>
<reference evidence="2 3" key="1">
    <citation type="journal article" date="2014" name="Int. J. Syst. Evol. Microbiol.">
        <title>Complete genome sequence of Corynebacterium casei LMG S-19264T (=DSM 44701T), isolated from a smear-ripened cheese.</title>
        <authorList>
            <consortium name="US DOE Joint Genome Institute (JGI-PGF)"/>
            <person name="Walter F."/>
            <person name="Albersmeier A."/>
            <person name="Kalinowski J."/>
            <person name="Ruckert C."/>
        </authorList>
    </citation>
    <scope>NUCLEOTIDE SEQUENCE [LARGE SCALE GENOMIC DNA]</scope>
    <source>
        <strain evidence="2 3">IBRC-M 10912</strain>
    </source>
</reference>
<sequence>MRKITHPFGLLAVASLGALFLLVAGAGAIAVWASLNDTWRHFFLMEQTFATLTPIVLGVAAVAVITSLAAILRSGSRND</sequence>
<name>A0ABD5NY35_9EURY</name>
<evidence type="ECO:0000256" key="1">
    <source>
        <dbReference type="SAM" id="Phobius"/>
    </source>
</evidence>